<dbReference type="EMBL" id="CP018191">
    <property type="protein sequence ID" value="APH55303.1"/>
    <property type="molecule type" value="Genomic_DNA"/>
</dbReference>
<keyword evidence="1 3" id="KW-0328">Glycosyltransferase</keyword>
<dbReference type="Gene3D" id="3.40.50.2000">
    <property type="entry name" value="Glycogen Phosphorylase B"/>
    <property type="match status" value="2"/>
</dbReference>
<dbReference type="EC" id="2.4.-.-" evidence="3"/>
<dbReference type="PANTHER" id="PTHR30160:SF1">
    <property type="entry name" value="LIPOPOLYSACCHARIDE 1,2-N-ACETYLGLUCOSAMINETRANSFERASE-RELATED"/>
    <property type="match status" value="1"/>
</dbReference>
<evidence type="ECO:0000256" key="1">
    <source>
        <dbReference type="ARBA" id="ARBA00022676"/>
    </source>
</evidence>
<protein>
    <submittedName>
        <fullName evidence="3">ADP-heptose--LPS heptosyltransferase</fullName>
        <ecNumber evidence="3">2.4.-.-</ecNumber>
    </submittedName>
</protein>
<dbReference type="GO" id="GO:0009244">
    <property type="term" value="P:lipopolysaccharide core region biosynthetic process"/>
    <property type="evidence" value="ECO:0007669"/>
    <property type="project" value="TreeGrafter"/>
</dbReference>
<dbReference type="CDD" id="cd03789">
    <property type="entry name" value="GT9_LPS_heptosyltransferase"/>
    <property type="match status" value="1"/>
</dbReference>
<accession>A0AAC9KDA4</accession>
<dbReference type="Proteomes" id="UP000182373">
    <property type="component" value="Chromosome"/>
</dbReference>
<dbReference type="InterPro" id="IPR002201">
    <property type="entry name" value="Glyco_trans_9"/>
</dbReference>
<keyword evidence="2 3" id="KW-0808">Transferase</keyword>
<name>A0AAC9KDA4_9PROT</name>
<dbReference type="Pfam" id="PF01075">
    <property type="entry name" value="Glyco_transf_9"/>
    <property type="match status" value="1"/>
</dbReference>
<dbReference type="PANTHER" id="PTHR30160">
    <property type="entry name" value="TETRAACYLDISACCHARIDE 4'-KINASE-RELATED"/>
    <property type="match status" value="1"/>
</dbReference>
<dbReference type="InterPro" id="IPR051199">
    <property type="entry name" value="LPS_LOS_Heptosyltrfase"/>
</dbReference>
<gene>
    <name evidence="3" type="ORF">GbCGDNIH9_1985</name>
</gene>
<evidence type="ECO:0000256" key="2">
    <source>
        <dbReference type="ARBA" id="ARBA00022679"/>
    </source>
</evidence>
<organism evidence="3 4">
    <name type="scientific">Granulibacter bethesdensis</name>
    <dbReference type="NCBI Taxonomy" id="364410"/>
    <lineage>
        <taxon>Bacteria</taxon>
        <taxon>Pseudomonadati</taxon>
        <taxon>Pseudomonadota</taxon>
        <taxon>Alphaproteobacteria</taxon>
        <taxon>Acetobacterales</taxon>
        <taxon>Acetobacteraceae</taxon>
        <taxon>Granulibacter</taxon>
    </lineage>
</organism>
<dbReference type="GO" id="GO:0005829">
    <property type="term" value="C:cytosol"/>
    <property type="evidence" value="ECO:0007669"/>
    <property type="project" value="TreeGrafter"/>
</dbReference>
<dbReference type="SUPFAM" id="SSF53756">
    <property type="entry name" value="UDP-Glycosyltransferase/glycogen phosphorylase"/>
    <property type="match status" value="1"/>
</dbReference>
<evidence type="ECO:0000313" key="3">
    <source>
        <dbReference type="EMBL" id="APH55303.1"/>
    </source>
</evidence>
<proteinExistence type="predicted"/>
<dbReference type="GO" id="GO:0008713">
    <property type="term" value="F:ADP-heptose-lipopolysaccharide heptosyltransferase activity"/>
    <property type="evidence" value="ECO:0007669"/>
    <property type="project" value="TreeGrafter"/>
</dbReference>
<reference evidence="4" key="1">
    <citation type="submission" date="2016-11" db="EMBL/GenBank/DDBJ databases">
        <title>Comparative genomic and phenotypic analysis of Granulibacter bethesdensis clinical isolates from patients with chronic granulomatous disease.</title>
        <authorList>
            <person name="Zarember K.A."/>
            <person name="Porcella S.F."/>
            <person name="Chu J."/>
            <person name="Ding L."/>
            <person name="Dahlstrom E."/>
            <person name="Barbian K."/>
            <person name="Martens C."/>
            <person name="Sykora L."/>
            <person name="Kramer S."/>
            <person name="Pettinato A.M."/>
            <person name="Hong H."/>
            <person name="Wald G."/>
            <person name="Berg L.J."/>
            <person name="Rogge L.S."/>
            <person name="Greenberg D.E."/>
            <person name="Falcone E.L."/>
            <person name="Neves J.F."/>
            <person name="Simoes M.J."/>
            <person name="Casal M."/>
            <person name="Rodriguez-Lopez F.C."/>
            <person name="Zelazny A."/>
            <person name="Gallin J.I."/>
            <person name="Holland S.M."/>
        </authorList>
    </citation>
    <scope>NUCLEOTIDE SEQUENCE [LARGE SCALE GENOMIC DNA]</scope>
    <source>
        <strain evidence="4">NIH9.1</strain>
    </source>
</reference>
<dbReference type="AlphaFoldDB" id="A0AAC9KDA4"/>
<sequence length="360" mass="38480">MGQQGGAGVFLCHAADVACRAIRGKRAFFMRIWSSLYDLVLKGGMRILFVTATRIGDAVLSTALLDHLGRAFPEARFTIACGPAAEGVFLRMPRREATIIVEKRPRNGHWFALWRQVAPRWWDMVVDLRGSALSLTIPARRRFIMRGGRRPGHRLVHLAGALGISTPIAPVAWYGPEDEARAATLIPQGAPVLALGPTANWDGKLWPADRFVALADRMRAAQPALRIAVLAGPGEKERALARPVLTAIPDAIDLAGAVTLPEAAACLSRCALFVGNDSGLMHLSAASGTPTLGLFGPTPAAEYAPAGRHAAAVMADGPPGEAPMEALAVDRVISAAEDLLRQRGMYNPGMMKDVVRRESA</sequence>
<evidence type="ECO:0000313" key="4">
    <source>
        <dbReference type="Proteomes" id="UP000182373"/>
    </source>
</evidence>